<gene>
    <name evidence="2" type="ORF">LCMAC202_01310</name>
</gene>
<organism evidence="2">
    <name type="scientific">Marseillevirus LCMAC202</name>
    <dbReference type="NCBI Taxonomy" id="2506606"/>
    <lineage>
        <taxon>Viruses</taxon>
        <taxon>Varidnaviria</taxon>
        <taxon>Bamfordvirae</taxon>
        <taxon>Nucleocytoviricota</taxon>
        <taxon>Megaviricetes</taxon>
        <taxon>Pimascovirales</taxon>
        <taxon>Pimascovirales incertae sedis</taxon>
        <taxon>Marseilleviridae</taxon>
    </lineage>
</organism>
<reference evidence="2" key="1">
    <citation type="journal article" date="2019" name="MBio">
        <title>Virus Genomes from Deep Sea Sediments Expand the Ocean Megavirome and Support Independent Origins of Viral Gigantism.</title>
        <authorList>
            <person name="Backstrom D."/>
            <person name="Yutin N."/>
            <person name="Jorgensen S.L."/>
            <person name="Dharamshi J."/>
            <person name="Homa F."/>
            <person name="Zaremba-Niedwiedzka K."/>
            <person name="Spang A."/>
            <person name="Wolf Y.I."/>
            <person name="Koonin E.V."/>
            <person name="Ettema T.J."/>
        </authorList>
    </citation>
    <scope>NUCLEOTIDE SEQUENCE</scope>
</reference>
<name>A0A481YYA4_9VIRU</name>
<evidence type="ECO:0008006" key="3">
    <source>
        <dbReference type="Google" id="ProtNLM"/>
    </source>
</evidence>
<accession>A0A481YYA4</accession>
<protein>
    <recommendedName>
        <fullName evidence="3">Transmembrane protein</fullName>
    </recommendedName>
</protein>
<keyword evidence="1" id="KW-1133">Transmembrane helix</keyword>
<evidence type="ECO:0000313" key="2">
    <source>
        <dbReference type="EMBL" id="QBK87795.1"/>
    </source>
</evidence>
<proteinExistence type="predicted"/>
<feature type="transmembrane region" description="Helical" evidence="1">
    <location>
        <begin position="6"/>
        <end position="27"/>
    </location>
</feature>
<evidence type="ECO:0000256" key="1">
    <source>
        <dbReference type="SAM" id="Phobius"/>
    </source>
</evidence>
<dbReference type="EMBL" id="MK500369">
    <property type="protein sequence ID" value="QBK87795.1"/>
    <property type="molecule type" value="Genomic_DNA"/>
</dbReference>
<keyword evidence="1" id="KW-0472">Membrane</keyword>
<sequence>MDLIHVRYPWWVALVIFAVIIIVMLIMPKNGNGSGSDTFDTTQNKKPQEYVVWPDCADKTCEICEISKSRRHFATGSFKPIFFPHGFTCTVAPPAPET</sequence>
<keyword evidence="1" id="KW-0812">Transmembrane</keyword>